<organism evidence="1 2">
    <name type="scientific">Chitinophaga agrisoli</name>
    <dbReference type="NCBI Taxonomy" id="2607653"/>
    <lineage>
        <taxon>Bacteria</taxon>
        <taxon>Pseudomonadati</taxon>
        <taxon>Bacteroidota</taxon>
        <taxon>Chitinophagia</taxon>
        <taxon>Chitinophagales</taxon>
        <taxon>Chitinophagaceae</taxon>
        <taxon>Chitinophaga</taxon>
    </lineage>
</organism>
<gene>
    <name evidence="1" type="ORF">F0L74_15945</name>
</gene>
<evidence type="ECO:0000313" key="1">
    <source>
        <dbReference type="EMBL" id="KAA2241393.1"/>
    </source>
</evidence>
<dbReference type="Pfam" id="PF12771">
    <property type="entry name" value="SusD-like_2"/>
    <property type="match status" value="1"/>
</dbReference>
<proteinExistence type="predicted"/>
<sequence>MKKLHLIYTSGLALALIVLLGSCQKQLERINQNPNESNIVQPDYLLSNGIKANVDTYWGNDAAMEASLLYVQYWSKIQYTDPDRYIPAAAGIQTIWSNFYAQGIQDFTTLIQLGDSLPNPNYKAVGLIMRSWLFQVVTDLYGNVPYKQAASIEKYLTPVYDKQEDIYTGLLAELKTAVSLIDVTGNPIQGDVLLDGSMLGWKKFANSLRLRIAIRIADRLPDAAKAVFTEIGADDSQLISSNLENVQLIYGASPNQNPVGRNRETRNDYRISKAIVDKLKALNDPRLTIYAAFPKDTSVHLIIGVTNGLSTDSAAHLGFDRTSDAGAVFTATAAPAVLFSYAELLFIKAEAAQRGWLTGSAATYYGQAITASLKQYGVTDNDVNAYLQQPALAYNAANFKQSIGDQKWLALFGDGLEAFAEWRRLDYPQLTPAYAGVLNGAMPVRLTYPSTEQAVNRINYRDAVNVQGPDLLTTKVWFDRY</sequence>
<accession>A0A5B2VNX4</accession>
<protein>
    <submittedName>
        <fullName evidence="1">SusD/RagB family nutrient-binding outer membrane lipoprotein</fullName>
    </submittedName>
</protein>
<evidence type="ECO:0000313" key="2">
    <source>
        <dbReference type="Proteomes" id="UP000324611"/>
    </source>
</evidence>
<dbReference type="AlphaFoldDB" id="A0A5B2VNX4"/>
<dbReference type="Gene3D" id="1.25.40.390">
    <property type="match status" value="1"/>
</dbReference>
<dbReference type="PROSITE" id="PS51257">
    <property type="entry name" value="PROKAR_LIPOPROTEIN"/>
    <property type="match status" value="1"/>
</dbReference>
<dbReference type="SUPFAM" id="SSF48452">
    <property type="entry name" value="TPR-like"/>
    <property type="match status" value="1"/>
</dbReference>
<dbReference type="RefSeq" id="WP_149838908.1">
    <property type="nucleotide sequence ID" value="NZ_VUOC01000003.1"/>
</dbReference>
<dbReference type="InterPro" id="IPR011990">
    <property type="entry name" value="TPR-like_helical_dom_sf"/>
</dbReference>
<keyword evidence="1" id="KW-0449">Lipoprotein</keyword>
<keyword evidence="2" id="KW-1185">Reference proteome</keyword>
<dbReference type="InterPro" id="IPR041662">
    <property type="entry name" value="SusD-like_2"/>
</dbReference>
<name>A0A5B2VNX4_9BACT</name>
<reference evidence="1 2" key="2">
    <citation type="submission" date="2019-09" db="EMBL/GenBank/DDBJ databases">
        <authorList>
            <person name="Jin C."/>
        </authorList>
    </citation>
    <scope>NUCLEOTIDE SEQUENCE [LARGE SCALE GENOMIC DNA]</scope>
    <source>
        <strain evidence="1 2">BN140078</strain>
    </source>
</reference>
<reference evidence="1 2" key="1">
    <citation type="submission" date="2019-09" db="EMBL/GenBank/DDBJ databases">
        <title>Chitinophaga ginsengihumi sp. nov., isolated from soil of ginseng rhizosphere.</title>
        <authorList>
            <person name="Lee J."/>
        </authorList>
    </citation>
    <scope>NUCLEOTIDE SEQUENCE [LARGE SCALE GENOMIC DNA]</scope>
    <source>
        <strain evidence="1 2">BN140078</strain>
    </source>
</reference>
<dbReference type="Proteomes" id="UP000324611">
    <property type="component" value="Unassembled WGS sequence"/>
</dbReference>
<dbReference type="EMBL" id="VUOC01000003">
    <property type="protein sequence ID" value="KAA2241393.1"/>
    <property type="molecule type" value="Genomic_DNA"/>
</dbReference>
<comment type="caution">
    <text evidence="1">The sequence shown here is derived from an EMBL/GenBank/DDBJ whole genome shotgun (WGS) entry which is preliminary data.</text>
</comment>